<dbReference type="Proteomes" id="UP001202328">
    <property type="component" value="Unassembled WGS sequence"/>
</dbReference>
<protein>
    <submittedName>
        <fullName evidence="1">Uncharacterized protein</fullName>
    </submittedName>
</protein>
<dbReference type="AlphaFoldDB" id="A0AAD4X8W3"/>
<comment type="caution">
    <text evidence="1">The sequence shown here is derived from an EMBL/GenBank/DDBJ whole genome shotgun (WGS) entry which is preliminary data.</text>
</comment>
<evidence type="ECO:0000313" key="2">
    <source>
        <dbReference type="Proteomes" id="UP001202328"/>
    </source>
</evidence>
<keyword evidence="2" id="KW-1185">Reference proteome</keyword>
<accession>A0AAD4X8W3</accession>
<reference evidence="1" key="1">
    <citation type="submission" date="2022-04" db="EMBL/GenBank/DDBJ databases">
        <title>A functionally conserved STORR gene fusion in Papaver species that diverged 16.8 million years ago.</title>
        <authorList>
            <person name="Catania T."/>
        </authorList>
    </citation>
    <scope>NUCLEOTIDE SEQUENCE</scope>
    <source>
        <strain evidence="1">S-188037</strain>
    </source>
</reference>
<proteinExistence type="predicted"/>
<evidence type="ECO:0000313" key="1">
    <source>
        <dbReference type="EMBL" id="KAI3871145.1"/>
    </source>
</evidence>
<dbReference type="EMBL" id="JAJJMB010013076">
    <property type="protein sequence ID" value="KAI3871145.1"/>
    <property type="molecule type" value="Genomic_DNA"/>
</dbReference>
<organism evidence="1 2">
    <name type="scientific">Papaver atlanticum</name>
    <dbReference type="NCBI Taxonomy" id="357466"/>
    <lineage>
        <taxon>Eukaryota</taxon>
        <taxon>Viridiplantae</taxon>
        <taxon>Streptophyta</taxon>
        <taxon>Embryophyta</taxon>
        <taxon>Tracheophyta</taxon>
        <taxon>Spermatophyta</taxon>
        <taxon>Magnoliopsida</taxon>
        <taxon>Ranunculales</taxon>
        <taxon>Papaveraceae</taxon>
        <taxon>Papaveroideae</taxon>
        <taxon>Papaver</taxon>
    </lineage>
</organism>
<name>A0AAD4X8W3_9MAGN</name>
<sequence length="116" mass="13101">MWLPSPLNQQQPLAIRTFYDKRTSQEVSGDARGVTSKQGLPTGIISSRPSYLLLCRGLLKTCTYLFLAETMRRSSVLNGQKFLDIEVILQQRQLFGEPYGTVYKLPTLSSTQQAKM</sequence>
<gene>
    <name evidence="1" type="ORF">MKW98_015045</name>
</gene>